<protein>
    <recommendedName>
        <fullName evidence="1">DUF4440 domain-containing protein</fullName>
    </recommendedName>
</protein>
<dbReference type="InterPro" id="IPR027843">
    <property type="entry name" value="DUF4440"/>
</dbReference>
<dbReference type="SUPFAM" id="SSF54427">
    <property type="entry name" value="NTF2-like"/>
    <property type="match status" value="1"/>
</dbReference>
<dbReference type="OrthoDB" id="5383110at2"/>
<reference evidence="2 3" key="1">
    <citation type="submission" date="2016-10" db="EMBL/GenBank/DDBJ databases">
        <authorList>
            <person name="de Groot N.N."/>
        </authorList>
    </citation>
    <scope>NUCLEOTIDE SEQUENCE [LARGE SCALE GENOMIC DNA]</scope>
    <source>
        <strain evidence="2 3">GAS522</strain>
    </source>
</reference>
<accession>A0A1M7D924</accession>
<dbReference type="InterPro" id="IPR032710">
    <property type="entry name" value="NTF2-like_dom_sf"/>
</dbReference>
<dbReference type="Proteomes" id="UP000183208">
    <property type="component" value="Unassembled WGS sequence"/>
</dbReference>
<dbReference type="AlphaFoldDB" id="A0A1M7D924"/>
<evidence type="ECO:0000313" key="3">
    <source>
        <dbReference type="Proteomes" id="UP000183208"/>
    </source>
</evidence>
<dbReference type="Pfam" id="PF14534">
    <property type="entry name" value="DUF4440"/>
    <property type="match status" value="1"/>
</dbReference>
<evidence type="ECO:0000259" key="1">
    <source>
        <dbReference type="Pfam" id="PF14534"/>
    </source>
</evidence>
<sequence>MNIDRRQLALPALALGLLSIVPAFITPAFITPALAGADEDAVAKNVEAFRKAQISANAEVLASLCANELSYSHSDGRVEDKATFIANATNGKSKVLSLEYQDVKIAVVGPAAIVRFHWVGEAEAVADGKKSSTNLHILMNWQKQGADWKLLSRASTKL</sequence>
<evidence type="ECO:0000313" key="2">
    <source>
        <dbReference type="EMBL" id="SED79968.1"/>
    </source>
</evidence>
<name>A0A1M7D924_9BRAD</name>
<dbReference type="EMBL" id="FNTI01000001">
    <property type="protein sequence ID" value="SED79968.1"/>
    <property type="molecule type" value="Genomic_DNA"/>
</dbReference>
<proteinExistence type="predicted"/>
<dbReference type="Gene3D" id="3.10.450.50">
    <property type="match status" value="1"/>
</dbReference>
<dbReference type="RefSeq" id="WP_074831718.1">
    <property type="nucleotide sequence ID" value="NZ_FNTI01000001.1"/>
</dbReference>
<feature type="domain" description="DUF4440" evidence="1">
    <location>
        <begin position="43"/>
        <end position="150"/>
    </location>
</feature>
<organism evidence="2 3">
    <name type="scientific">Bradyrhizobium lablabi</name>
    <dbReference type="NCBI Taxonomy" id="722472"/>
    <lineage>
        <taxon>Bacteria</taxon>
        <taxon>Pseudomonadati</taxon>
        <taxon>Pseudomonadota</taxon>
        <taxon>Alphaproteobacteria</taxon>
        <taxon>Hyphomicrobiales</taxon>
        <taxon>Nitrobacteraceae</taxon>
        <taxon>Bradyrhizobium</taxon>
    </lineage>
</organism>
<gene>
    <name evidence="2" type="ORF">SAMN05444171_5202</name>
</gene>